<dbReference type="OMA" id="ASECINN"/>
<sequence length="245" mass="29342">MKLAIQTALNNISKPQVGNEITSYMQNVLQFRGLLQPQIESIYKQFRKEISLLNDNEKYDLAESLMKEQFGEDKRFGLMVAEKIQFDLSRIKQTEQWFLQGFIQDWGTSDIYCSRVLKHFVQDKQNAKLMIEWSKCNNLWMRRSSCVGFIFLVNKNKCDLNMLFDICQENIIHQERFNQLGTGWLLRELSQVDLNQVIQFIEKNLQYFSCEGLRYAYEKMDQPQKDYLRELLKKYKKQQRTIQKL</sequence>
<evidence type="ECO:0000313" key="2">
    <source>
        <dbReference type="Proteomes" id="UP000688137"/>
    </source>
</evidence>
<dbReference type="CDD" id="cd06561">
    <property type="entry name" value="AlkD_like"/>
    <property type="match status" value="1"/>
</dbReference>
<dbReference type="PANTHER" id="PTHR34070">
    <property type="entry name" value="ARMADILLO-TYPE FOLD"/>
    <property type="match status" value="1"/>
</dbReference>
<accession>A0A8S1NZR7</accession>
<evidence type="ECO:0008006" key="3">
    <source>
        <dbReference type="Google" id="ProtNLM"/>
    </source>
</evidence>
<comment type="caution">
    <text evidence="1">The sequence shown here is derived from an EMBL/GenBank/DDBJ whole genome shotgun (WGS) entry which is preliminary data.</text>
</comment>
<protein>
    <recommendedName>
        <fullName evidence="3">DNA alkylation repair enzyme</fullName>
    </recommendedName>
</protein>
<dbReference type="Pfam" id="PF08713">
    <property type="entry name" value="DNA_alkylation"/>
    <property type="match status" value="1"/>
</dbReference>
<dbReference type="AlphaFoldDB" id="A0A8S1NZR7"/>
<reference evidence="1" key="1">
    <citation type="submission" date="2021-01" db="EMBL/GenBank/DDBJ databases">
        <authorList>
            <consortium name="Genoscope - CEA"/>
            <person name="William W."/>
        </authorList>
    </citation>
    <scope>NUCLEOTIDE SEQUENCE</scope>
</reference>
<dbReference type="PANTHER" id="PTHR34070:SF1">
    <property type="entry name" value="DNA ALKYLATION REPAIR PROTEIN"/>
    <property type="match status" value="1"/>
</dbReference>
<organism evidence="1 2">
    <name type="scientific">Paramecium primaurelia</name>
    <dbReference type="NCBI Taxonomy" id="5886"/>
    <lineage>
        <taxon>Eukaryota</taxon>
        <taxon>Sar</taxon>
        <taxon>Alveolata</taxon>
        <taxon>Ciliophora</taxon>
        <taxon>Intramacronucleata</taxon>
        <taxon>Oligohymenophorea</taxon>
        <taxon>Peniculida</taxon>
        <taxon>Parameciidae</taxon>
        <taxon>Paramecium</taxon>
    </lineage>
</organism>
<evidence type="ECO:0000313" key="1">
    <source>
        <dbReference type="EMBL" id="CAD8097229.1"/>
    </source>
</evidence>
<name>A0A8S1NZR7_PARPR</name>
<gene>
    <name evidence="1" type="ORF">PPRIM_AZ9-3.1.T1030127</name>
</gene>
<keyword evidence="2" id="KW-1185">Reference proteome</keyword>
<dbReference type="InterPro" id="IPR014825">
    <property type="entry name" value="DNA_alkylation"/>
</dbReference>
<dbReference type="Proteomes" id="UP000688137">
    <property type="component" value="Unassembled WGS sequence"/>
</dbReference>
<proteinExistence type="predicted"/>
<dbReference type="EMBL" id="CAJJDM010000106">
    <property type="protein sequence ID" value="CAD8097229.1"/>
    <property type="molecule type" value="Genomic_DNA"/>
</dbReference>